<dbReference type="AlphaFoldDB" id="R7RXT6"/>
<dbReference type="Proteomes" id="UP000053927">
    <property type="component" value="Unassembled WGS sequence"/>
</dbReference>
<feature type="region of interest" description="Disordered" evidence="1">
    <location>
        <begin position="92"/>
        <end position="119"/>
    </location>
</feature>
<keyword evidence="3" id="KW-1185">Reference proteome</keyword>
<evidence type="ECO:0000313" key="3">
    <source>
        <dbReference type="Proteomes" id="UP000053927"/>
    </source>
</evidence>
<evidence type="ECO:0000313" key="2">
    <source>
        <dbReference type="EMBL" id="EIM79603.1"/>
    </source>
</evidence>
<proteinExistence type="predicted"/>
<feature type="region of interest" description="Disordered" evidence="1">
    <location>
        <begin position="1"/>
        <end position="44"/>
    </location>
</feature>
<dbReference type="OMA" id="KWACERH"/>
<organism evidence="2 3">
    <name type="scientific">Stereum hirsutum (strain FP-91666)</name>
    <name type="common">White-rot fungus</name>
    <dbReference type="NCBI Taxonomy" id="721885"/>
    <lineage>
        <taxon>Eukaryota</taxon>
        <taxon>Fungi</taxon>
        <taxon>Dikarya</taxon>
        <taxon>Basidiomycota</taxon>
        <taxon>Agaricomycotina</taxon>
        <taxon>Agaricomycetes</taxon>
        <taxon>Russulales</taxon>
        <taxon>Stereaceae</taxon>
        <taxon>Stereum</taxon>
    </lineage>
</organism>
<feature type="compositionally biased region" description="Polar residues" evidence="1">
    <location>
        <begin position="109"/>
        <end position="119"/>
    </location>
</feature>
<dbReference type="OrthoDB" id="3261928at2759"/>
<feature type="region of interest" description="Disordered" evidence="1">
    <location>
        <begin position="447"/>
        <end position="494"/>
    </location>
</feature>
<accession>R7RXT6</accession>
<reference evidence="3" key="1">
    <citation type="journal article" date="2012" name="Science">
        <title>The Paleozoic origin of enzymatic lignin decomposition reconstructed from 31 fungal genomes.</title>
        <authorList>
            <person name="Floudas D."/>
            <person name="Binder M."/>
            <person name="Riley R."/>
            <person name="Barry K."/>
            <person name="Blanchette R.A."/>
            <person name="Henrissat B."/>
            <person name="Martinez A.T."/>
            <person name="Otillar R."/>
            <person name="Spatafora J.W."/>
            <person name="Yadav J.S."/>
            <person name="Aerts A."/>
            <person name="Benoit I."/>
            <person name="Boyd A."/>
            <person name="Carlson A."/>
            <person name="Copeland A."/>
            <person name="Coutinho P.M."/>
            <person name="de Vries R.P."/>
            <person name="Ferreira P."/>
            <person name="Findley K."/>
            <person name="Foster B."/>
            <person name="Gaskell J."/>
            <person name="Glotzer D."/>
            <person name="Gorecki P."/>
            <person name="Heitman J."/>
            <person name="Hesse C."/>
            <person name="Hori C."/>
            <person name="Igarashi K."/>
            <person name="Jurgens J.A."/>
            <person name="Kallen N."/>
            <person name="Kersten P."/>
            <person name="Kohler A."/>
            <person name="Kuees U."/>
            <person name="Kumar T.K.A."/>
            <person name="Kuo A."/>
            <person name="LaButti K."/>
            <person name="Larrondo L.F."/>
            <person name="Lindquist E."/>
            <person name="Ling A."/>
            <person name="Lombard V."/>
            <person name="Lucas S."/>
            <person name="Lundell T."/>
            <person name="Martin R."/>
            <person name="McLaughlin D.J."/>
            <person name="Morgenstern I."/>
            <person name="Morin E."/>
            <person name="Murat C."/>
            <person name="Nagy L.G."/>
            <person name="Nolan M."/>
            <person name="Ohm R.A."/>
            <person name="Patyshakuliyeva A."/>
            <person name="Rokas A."/>
            <person name="Ruiz-Duenas F.J."/>
            <person name="Sabat G."/>
            <person name="Salamov A."/>
            <person name="Samejima M."/>
            <person name="Schmutz J."/>
            <person name="Slot J.C."/>
            <person name="St John F."/>
            <person name="Stenlid J."/>
            <person name="Sun H."/>
            <person name="Sun S."/>
            <person name="Syed K."/>
            <person name="Tsang A."/>
            <person name="Wiebenga A."/>
            <person name="Young D."/>
            <person name="Pisabarro A."/>
            <person name="Eastwood D.C."/>
            <person name="Martin F."/>
            <person name="Cullen D."/>
            <person name="Grigoriev I.V."/>
            <person name="Hibbett D.S."/>
        </authorList>
    </citation>
    <scope>NUCLEOTIDE SEQUENCE [LARGE SCALE GENOMIC DNA]</scope>
    <source>
        <strain evidence="3">FP-91666</strain>
    </source>
</reference>
<dbReference type="RefSeq" id="XP_007311188.1">
    <property type="nucleotide sequence ID" value="XM_007311126.1"/>
</dbReference>
<gene>
    <name evidence="2" type="ORF">STEHIDRAFT_163432</name>
</gene>
<evidence type="ECO:0000256" key="1">
    <source>
        <dbReference type="SAM" id="MobiDB-lite"/>
    </source>
</evidence>
<name>R7RXT6_STEHR</name>
<feature type="compositionally biased region" description="Low complexity" evidence="1">
    <location>
        <begin position="482"/>
        <end position="494"/>
    </location>
</feature>
<dbReference type="eggNOG" id="ENOG502RCUY">
    <property type="taxonomic scope" value="Eukaryota"/>
</dbReference>
<feature type="compositionally biased region" description="Basic residues" evidence="1">
    <location>
        <begin position="453"/>
        <end position="481"/>
    </location>
</feature>
<protein>
    <submittedName>
        <fullName evidence="2">Uncharacterized protein</fullName>
    </submittedName>
</protein>
<feature type="compositionally biased region" description="Low complexity" evidence="1">
    <location>
        <begin position="1"/>
        <end position="17"/>
    </location>
</feature>
<dbReference type="GeneID" id="18802343"/>
<dbReference type="EMBL" id="JH687402">
    <property type="protein sequence ID" value="EIM79603.1"/>
    <property type="molecule type" value="Genomic_DNA"/>
</dbReference>
<dbReference type="KEGG" id="shs:STEHIDRAFT_163432"/>
<sequence length="573" mass="62961">MPNDNPNLPPGDNGRLPSQQNQADDPFVFYHPPEHQNVPRPASDGWLRRPAWIDGGVQPPQFYHTQQDIDANRRAHFPRIQALHEIDRRAALAQRQQQRTPTPNPVGHTRNTISNAQQLSAADDNVLDLEEMSDDEDDVVEVSGPSARAGTVAAGGPAPGAGNEPASDEGFLVNVVLHKTVFETGSARGGSKLVEKSKAIPQMTRIKLTPEWVRSQFVQAILHCHGLDDRYTAGPICGPDFLLWWTGYTKASAATIKTEEHWVTALTAILAKRGVCKIFVDIDAKALKGFCKVEPTIDTSGVFPQADNTSALDELIAGTHVPQVGTFSRMAQLHGGIIEELKKLHKDCAEHRTENGDSGICYRHGNIHVILNMRRLAIWAAAIAAGRATVYEPPKDSPEFGGPPEPKARGRTGPRPHRDPEPVAGPSTMADIAPVLMTVVAKQAMDLMAGPSSRRRRSYSPHTPRRSYHSRSPVRRRRRSASPRSSPVSQSPIPAKSNELHACLVALRAEEDIDMLCHEDALAAEDFTPDVLSMVSVKDLCDLTGALKGRVLKLQRFAVKWCEILEKKRRQRA</sequence>
<feature type="region of interest" description="Disordered" evidence="1">
    <location>
        <begin position="392"/>
        <end position="430"/>
    </location>
</feature>